<keyword evidence="2" id="KW-1185">Reference proteome</keyword>
<sequence length="157" mass="17035">MAVYTNHHEMVALLLEYGASVAAAVQAHPALGGTVFALSDVRMMRLLVDAGLDPHIAADVIHIAIRKFGYLTLIETLKYHLECGRVLLWPTQFASKVPHPDVNFFHLSPRQSSNSPEKSSVSYSCETVGARGDCGAFLLYLSECAVPVRQSPPGGSR</sequence>
<proteinExistence type="predicted"/>
<dbReference type="Gene3D" id="1.25.40.20">
    <property type="entry name" value="Ankyrin repeat-containing domain"/>
    <property type="match status" value="1"/>
</dbReference>
<dbReference type="AlphaFoldDB" id="A0A1W0WSB5"/>
<evidence type="ECO:0000313" key="2">
    <source>
        <dbReference type="Proteomes" id="UP000192578"/>
    </source>
</evidence>
<dbReference type="EMBL" id="MTYJ01000053">
    <property type="protein sequence ID" value="OQV18080.1"/>
    <property type="molecule type" value="Genomic_DNA"/>
</dbReference>
<name>A0A1W0WSB5_HYPEX</name>
<comment type="caution">
    <text evidence="1">The sequence shown here is derived from an EMBL/GenBank/DDBJ whole genome shotgun (WGS) entry which is preliminary data.</text>
</comment>
<dbReference type="InterPro" id="IPR036770">
    <property type="entry name" value="Ankyrin_rpt-contain_sf"/>
</dbReference>
<gene>
    <name evidence="1" type="ORF">BV898_07851</name>
</gene>
<evidence type="ECO:0000313" key="1">
    <source>
        <dbReference type="EMBL" id="OQV18080.1"/>
    </source>
</evidence>
<reference evidence="2" key="1">
    <citation type="submission" date="2017-01" db="EMBL/GenBank/DDBJ databases">
        <title>Comparative genomics of anhydrobiosis in the tardigrade Hypsibius dujardini.</title>
        <authorList>
            <person name="Yoshida Y."/>
            <person name="Koutsovoulos G."/>
            <person name="Laetsch D."/>
            <person name="Stevens L."/>
            <person name="Kumar S."/>
            <person name="Horikawa D."/>
            <person name="Ishino K."/>
            <person name="Komine S."/>
            <person name="Tomita M."/>
            <person name="Blaxter M."/>
            <person name="Arakawa K."/>
        </authorList>
    </citation>
    <scope>NUCLEOTIDE SEQUENCE [LARGE SCALE GENOMIC DNA]</scope>
    <source>
        <strain evidence="2">Z151</strain>
    </source>
</reference>
<protein>
    <submittedName>
        <fullName evidence="1">Uncharacterized protein</fullName>
    </submittedName>
</protein>
<dbReference type="Proteomes" id="UP000192578">
    <property type="component" value="Unassembled WGS sequence"/>
</dbReference>
<organism evidence="1 2">
    <name type="scientific">Hypsibius exemplaris</name>
    <name type="common">Freshwater tardigrade</name>
    <dbReference type="NCBI Taxonomy" id="2072580"/>
    <lineage>
        <taxon>Eukaryota</taxon>
        <taxon>Metazoa</taxon>
        <taxon>Ecdysozoa</taxon>
        <taxon>Tardigrada</taxon>
        <taxon>Eutardigrada</taxon>
        <taxon>Parachela</taxon>
        <taxon>Hypsibioidea</taxon>
        <taxon>Hypsibiidae</taxon>
        <taxon>Hypsibius</taxon>
    </lineage>
</organism>
<accession>A0A1W0WSB5</accession>